<dbReference type="OrthoDB" id="3648309at2759"/>
<comment type="subcellular location">
    <subcellularLocation>
        <location evidence="1">Membrane</location>
        <topology evidence="1">Multi-pass membrane protein</topology>
    </subcellularLocation>
</comment>
<organism evidence="8 9">
    <name type="scientific">Aureobasidium pullulans EXF-150</name>
    <dbReference type="NCBI Taxonomy" id="1043002"/>
    <lineage>
        <taxon>Eukaryota</taxon>
        <taxon>Fungi</taxon>
        <taxon>Dikarya</taxon>
        <taxon>Ascomycota</taxon>
        <taxon>Pezizomycotina</taxon>
        <taxon>Dothideomycetes</taxon>
        <taxon>Dothideomycetidae</taxon>
        <taxon>Dothideales</taxon>
        <taxon>Saccotheciaceae</taxon>
        <taxon>Aureobasidium</taxon>
    </lineage>
</organism>
<evidence type="ECO:0008006" key="10">
    <source>
        <dbReference type="Google" id="ProtNLM"/>
    </source>
</evidence>
<dbReference type="InterPro" id="IPR047622">
    <property type="entry name" value="GPR1_FUN34_YAAH"/>
</dbReference>
<keyword evidence="3 7" id="KW-0812">Transmembrane</keyword>
<feature type="transmembrane region" description="Helical" evidence="7">
    <location>
        <begin position="177"/>
        <end position="198"/>
    </location>
</feature>
<dbReference type="RefSeq" id="XP_029758577.1">
    <property type="nucleotide sequence ID" value="XM_029908914.1"/>
</dbReference>
<gene>
    <name evidence="8" type="ORF">M438DRAFT_382206</name>
</gene>
<proteinExistence type="inferred from homology"/>
<dbReference type="GO" id="GO:0005886">
    <property type="term" value="C:plasma membrane"/>
    <property type="evidence" value="ECO:0007669"/>
    <property type="project" value="TreeGrafter"/>
</dbReference>
<dbReference type="PROSITE" id="PS01114">
    <property type="entry name" value="GPR1_FUN34_YAAH"/>
    <property type="match status" value="1"/>
</dbReference>
<evidence type="ECO:0000256" key="3">
    <source>
        <dbReference type="ARBA" id="ARBA00022692"/>
    </source>
</evidence>
<dbReference type="AlphaFoldDB" id="A0A074XA35"/>
<keyword evidence="9" id="KW-1185">Reference proteome</keyword>
<keyword evidence="4 7" id="KW-1133">Transmembrane helix</keyword>
<dbReference type="InterPro" id="IPR051633">
    <property type="entry name" value="AceTr"/>
</dbReference>
<sequence length="302" mass="32393">MASTQRDSPPTPSSRTASSSIADPDAIQKATTNHLENAAINPRWTPGYGPLSQIPSNESYLPAFGGAFQPGLYKPPDRKLANPAPLGLSGFALTTFILSLLNLGTRGSLEPNIIVGPALAYGGLIQLLAGMWEMAVGNTFGATALSSYGGFWIGLGIIFTPGGFNIAAAYGGATPEFYAAVGFYLYGWFIFTFILWLLTLRSTLAFSSLFFTVWLTFLMLATGYMYTTTTAGVTSPHATLVKAGGGFGIVAAFIAWWNMLAGIADRGNSFFLVPVAHFPWSEKGRQRKRDRQNSVDEVEKMA</sequence>
<dbReference type="GO" id="GO:0015123">
    <property type="term" value="F:acetate transmembrane transporter activity"/>
    <property type="evidence" value="ECO:0007669"/>
    <property type="project" value="TreeGrafter"/>
</dbReference>
<accession>A0A074XA35</accession>
<feature type="transmembrane region" description="Helical" evidence="7">
    <location>
        <begin position="239"/>
        <end position="257"/>
    </location>
</feature>
<dbReference type="Pfam" id="PF01184">
    <property type="entry name" value="Gpr1_Fun34_YaaH"/>
    <property type="match status" value="1"/>
</dbReference>
<feature type="transmembrane region" description="Helical" evidence="7">
    <location>
        <begin position="204"/>
        <end position="227"/>
    </location>
</feature>
<evidence type="ECO:0000313" key="9">
    <source>
        <dbReference type="Proteomes" id="UP000030706"/>
    </source>
</evidence>
<feature type="region of interest" description="Disordered" evidence="6">
    <location>
        <begin position="1"/>
        <end position="28"/>
    </location>
</feature>
<dbReference type="InterPro" id="IPR000791">
    <property type="entry name" value="Gpr1/Fun34/SatP-like"/>
</dbReference>
<keyword evidence="5 7" id="KW-0472">Membrane</keyword>
<name>A0A074XA35_AURPU</name>
<protein>
    <recommendedName>
        <fullName evidence="10">GPR/FUN34 family protein-like protein</fullName>
    </recommendedName>
</protein>
<dbReference type="PANTHER" id="PTHR31123">
    <property type="entry name" value="ACCUMULATION OF DYADS PROTEIN 2-RELATED"/>
    <property type="match status" value="1"/>
</dbReference>
<dbReference type="NCBIfam" id="NF038013">
    <property type="entry name" value="AceTr_1"/>
    <property type="match status" value="1"/>
</dbReference>
<evidence type="ECO:0000256" key="5">
    <source>
        <dbReference type="ARBA" id="ARBA00023136"/>
    </source>
</evidence>
<dbReference type="EMBL" id="KL584987">
    <property type="protein sequence ID" value="KEQ82390.1"/>
    <property type="molecule type" value="Genomic_DNA"/>
</dbReference>
<comment type="similarity">
    <text evidence="2">Belongs to the acetate uptake transporter (AceTr) (TC 2.A.96) family.</text>
</comment>
<dbReference type="Proteomes" id="UP000030706">
    <property type="component" value="Unassembled WGS sequence"/>
</dbReference>
<feature type="transmembrane region" description="Helical" evidence="7">
    <location>
        <begin position="152"/>
        <end position="170"/>
    </location>
</feature>
<evidence type="ECO:0000256" key="7">
    <source>
        <dbReference type="SAM" id="Phobius"/>
    </source>
</evidence>
<feature type="compositionally biased region" description="Low complexity" evidence="6">
    <location>
        <begin position="13"/>
        <end position="24"/>
    </location>
</feature>
<evidence type="ECO:0000313" key="8">
    <source>
        <dbReference type="EMBL" id="KEQ82390.1"/>
    </source>
</evidence>
<reference evidence="8 9" key="1">
    <citation type="journal article" date="2014" name="BMC Genomics">
        <title>Genome sequencing of four Aureobasidium pullulans varieties: biotechnological potential, stress tolerance, and description of new species.</title>
        <authorList>
            <person name="Gostin Ar C."/>
            <person name="Ohm R.A."/>
            <person name="Kogej T."/>
            <person name="Sonjak S."/>
            <person name="Turk M."/>
            <person name="Zajc J."/>
            <person name="Zalar P."/>
            <person name="Grube M."/>
            <person name="Sun H."/>
            <person name="Han J."/>
            <person name="Sharma A."/>
            <person name="Chiniquy J."/>
            <person name="Ngan C.Y."/>
            <person name="Lipzen A."/>
            <person name="Barry K."/>
            <person name="Grigoriev I.V."/>
            <person name="Gunde-Cimerman N."/>
        </authorList>
    </citation>
    <scope>NUCLEOTIDE SEQUENCE [LARGE SCALE GENOMIC DNA]</scope>
    <source>
        <strain evidence="8 9">EXF-150</strain>
    </source>
</reference>
<feature type="transmembrane region" description="Helical" evidence="7">
    <location>
        <begin position="113"/>
        <end position="132"/>
    </location>
</feature>
<dbReference type="HOGENOM" id="CLU_051062_0_1_1"/>
<dbReference type="PANTHER" id="PTHR31123:SF1">
    <property type="entry name" value="ACCUMULATION OF DYADS PROTEIN 2-RELATED"/>
    <property type="match status" value="1"/>
</dbReference>
<evidence type="ECO:0000256" key="1">
    <source>
        <dbReference type="ARBA" id="ARBA00004141"/>
    </source>
</evidence>
<evidence type="ECO:0000256" key="6">
    <source>
        <dbReference type="SAM" id="MobiDB-lite"/>
    </source>
</evidence>
<evidence type="ECO:0000256" key="4">
    <source>
        <dbReference type="ARBA" id="ARBA00022989"/>
    </source>
</evidence>
<dbReference type="STRING" id="1043002.A0A074XA35"/>
<dbReference type="GeneID" id="40751220"/>
<feature type="transmembrane region" description="Helical" evidence="7">
    <location>
        <begin position="80"/>
        <end position="101"/>
    </location>
</feature>
<evidence type="ECO:0000256" key="2">
    <source>
        <dbReference type="ARBA" id="ARBA00005587"/>
    </source>
</evidence>